<dbReference type="AlphaFoldDB" id="A0AAV4B0S2"/>
<name>A0AAV4B0S2_9GAST</name>
<reference evidence="1 2" key="1">
    <citation type="journal article" date="2021" name="Elife">
        <title>Chloroplast acquisition without the gene transfer in kleptoplastic sea slugs, Plakobranchus ocellatus.</title>
        <authorList>
            <person name="Maeda T."/>
            <person name="Takahashi S."/>
            <person name="Yoshida T."/>
            <person name="Shimamura S."/>
            <person name="Takaki Y."/>
            <person name="Nagai Y."/>
            <person name="Toyoda A."/>
            <person name="Suzuki Y."/>
            <person name="Arimoto A."/>
            <person name="Ishii H."/>
            <person name="Satoh N."/>
            <person name="Nishiyama T."/>
            <person name="Hasebe M."/>
            <person name="Maruyama T."/>
            <person name="Minagawa J."/>
            <person name="Obokata J."/>
            <person name="Shigenobu S."/>
        </authorList>
    </citation>
    <scope>NUCLEOTIDE SEQUENCE [LARGE SCALE GENOMIC DNA]</scope>
</reference>
<accession>A0AAV4B0S2</accession>
<gene>
    <name evidence="1" type="ORF">PoB_003919500</name>
</gene>
<evidence type="ECO:0000313" key="1">
    <source>
        <dbReference type="EMBL" id="GFO12690.1"/>
    </source>
</evidence>
<proteinExistence type="predicted"/>
<evidence type="ECO:0000313" key="2">
    <source>
        <dbReference type="Proteomes" id="UP000735302"/>
    </source>
</evidence>
<keyword evidence="2" id="KW-1185">Reference proteome</keyword>
<sequence>MNTNRRIATQAWRIAINFVTPEAQPYKHTKVERQELEKNNGVTVSMLSMCSQESTLRGWSGGSSGRAVGYQVKGQLKLISDFQALVRPGRSWRARARTLDRDVSADFKTGYKYFKYLEMTVSIKLRRLNQSSKLRRLNQSRAAPTSVCNLRSIMTQCTASDHGSHF</sequence>
<comment type="caution">
    <text evidence="1">The sequence shown here is derived from an EMBL/GenBank/DDBJ whole genome shotgun (WGS) entry which is preliminary data.</text>
</comment>
<organism evidence="1 2">
    <name type="scientific">Plakobranchus ocellatus</name>
    <dbReference type="NCBI Taxonomy" id="259542"/>
    <lineage>
        <taxon>Eukaryota</taxon>
        <taxon>Metazoa</taxon>
        <taxon>Spiralia</taxon>
        <taxon>Lophotrochozoa</taxon>
        <taxon>Mollusca</taxon>
        <taxon>Gastropoda</taxon>
        <taxon>Heterobranchia</taxon>
        <taxon>Euthyneura</taxon>
        <taxon>Panpulmonata</taxon>
        <taxon>Sacoglossa</taxon>
        <taxon>Placobranchoidea</taxon>
        <taxon>Plakobranchidae</taxon>
        <taxon>Plakobranchus</taxon>
    </lineage>
</organism>
<protein>
    <submittedName>
        <fullName evidence="1">Uncharacterized protein</fullName>
    </submittedName>
</protein>
<dbReference type="EMBL" id="BLXT01004445">
    <property type="protein sequence ID" value="GFO12690.1"/>
    <property type="molecule type" value="Genomic_DNA"/>
</dbReference>
<dbReference type="Proteomes" id="UP000735302">
    <property type="component" value="Unassembled WGS sequence"/>
</dbReference>